<keyword evidence="2" id="KW-1185">Reference proteome</keyword>
<sequence length="103" mass="11764">MSAPPSGRRNCSPSSIVNYSVLVAPSIIWIVTLPFRDLKEQTISWRAATFPFHRMDDDIVHMTRLRSVNWPPLLDLLFDDKAFVTFDVKGVLTPGRNDHALQR</sequence>
<reference evidence="1 2" key="1">
    <citation type="journal article" date="2019" name="BMC Genomics">
        <title>New insights from Opisthorchis felineus genome: update on genomics of the epidemiologically important liver flukes.</title>
        <authorList>
            <person name="Ershov N.I."/>
            <person name="Mordvinov V.A."/>
            <person name="Prokhortchouk E.B."/>
            <person name="Pakharukova M.Y."/>
            <person name="Gunbin K.V."/>
            <person name="Ustyantsev K."/>
            <person name="Genaev M.A."/>
            <person name="Blinov A.G."/>
            <person name="Mazur A."/>
            <person name="Boulygina E."/>
            <person name="Tsygankova S."/>
            <person name="Khrameeva E."/>
            <person name="Chekanov N."/>
            <person name="Fan G."/>
            <person name="Xiao A."/>
            <person name="Zhang H."/>
            <person name="Xu X."/>
            <person name="Yang H."/>
            <person name="Solovyev V."/>
            <person name="Lee S.M."/>
            <person name="Liu X."/>
            <person name="Afonnikov D.A."/>
            <person name="Skryabin K.G."/>
        </authorList>
    </citation>
    <scope>NUCLEOTIDE SEQUENCE [LARGE SCALE GENOMIC DNA]</scope>
    <source>
        <strain evidence="1">AK-0245</strain>
        <tissue evidence="1">Whole organism</tissue>
    </source>
</reference>
<organism evidence="1 2">
    <name type="scientific">Opisthorchis felineus</name>
    <dbReference type="NCBI Taxonomy" id="147828"/>
    <lineage>
        <taxon>Eukaryota</taxon>
        <taxon>Metazoa</taxon>
        <taxon>Spiralia</taxon>
        <taxon>Lophotrochozoa</taxon>
        <taxon>Platyhelminthes</taxon>
        <taxon>Trematoda</taxon>
        <taxon>Digenea</taxon>
        <taxon>Opisthorchiida</taxon>
        <taxon>Opisthorchiata</taxon>
        <taxon>Opisthorchiidae</taxon>
        <taxon>Opisthorchis</taxon>
    </lineage>
</organism>
<name>A0A4S2LFI5_OPIFE</name>
<dbReference type="EMBL" id="SJOL01007687">
    <property type="protein sequence ID" value="TGZ62130.1"/>
    <property type="molecule type" value="Genomic_DNA"/>
</dbReference>
<dbReference type="AlphaFoldDB" id="A0A4S2LFI5"/>
<proteinExistence type="predicted"/>
<gene>
    <name evidence="1" type="ORF">CRM22_007610</name>
</gene>
<comment type="caution">
    <text evidence="1">The sequence shown here is derived from an EMBL/GenBank/DDBJ whole genome shotgun (WGS) entry which is preliminary data.</text>
</comment>
<dbReference type="Proteomes" id="UP000308267">
    <property type="component" value="Unassembled WGS sequence"/>
</dbReference>
<accession>A0A4S2LFI5</accession>
<evidence type="ECO:0000313" key="1">
    <source>
        <dbReference type="EMBL" id="TGZ62130.1"/>
    </source>
</evidence>
<evidence type="ECO:0000313" key="2">
    <source>
        <dbReference type="Proteomes" id="UP000308267"/>
    </source>
</evidence>
<protein>
    <submittedName>
        <fullName evidence="1">Uncharacterized protein</fullName>
    </submittedName>
</protein>